<name>A0A182XSD9_ANOQN</name>
<dbReference type="Proteomes" id="UP000076407">
    <property type="component" value="Unassembled WGS sequence"/>
</dbReference>
<keyword evidence="2" id="KW-1185">Reference proteome</keyword>
<sequence length="63" mass="7053">CGFNISFSLYTHCVVCLPACSRRRPKASQAANISIPVGSYNDWIFGQYKLTWFDIPIGDQKPA</sequence>
<proteinExistence type="predicted"/>
<evidence type="ECO:0000313" key="2">
    <source>
        <dbReference type="Proteomes" id="UP000076407"/>
    </source>
</evidence>
<reference evidence="1" key="1">
    <citation type="submission" date="2020-05" db="UniProtKB">
        <authorList>
            <consortium name="EnsemblMetazoa"/>
        </authorList>
    </citation>
    <scope>IDENTIFICATION</scope>
    <source>
        <strain evidence="1">SANGQUA</strain>
    </source>
</reference>
<dbReference type="VEuPathDB" id="VectorBase:AQUA014752"/>
<dbReference type="AlphaFoldDB" id="A0A182XSD9"/>
<organism evidence="1 2">
    <name type="scientific">Anopheles quadriannulatus</name>
    <name type="common">Mosquito</name>
    <dbReference type="NCBI Taxonomy" id="34691"/>
    <lineage>
        <taxon>Eukaryota</taxon>
        <taxon>Metazoa</taxon>
        <taxon>Ecdysozoa</taxon>
        <taxon>Arthropoda</taxon>
        <taxon>Hexapoda</taxon>
        <taxon>Insecta</taxon>
        <taxon>Pterygota</taxon>
        <taxon>Neoptera</taxon>
        <taxon>Endopterygota</taxon>
        <taxon>Diptera</taxon>
        <taxon>Nematocera</taxon>
        <taxon>Culicoidea</taxon>
        <taxon>Culicidae</taxon>
        <taxon>Anophelinae</taxon>
        <taxon>Anopheles</taxon>
    </lineage>
</organism>
<protein>
    <submittedName>
        <fullName evidence="1">Uncharacterized protein</fullName>
    </submittedName>
</protein>
<accession>A0A182XSD9</accession>
<evidence type="ECO:0000313" key="1">
    <source>
        <dbReference type="EnsemblMetazoa" id="AQUA014752-PA"/>
    </source>
</evidence>
<dbReference type="EnsemblMetazoa" id="AQUA014752-RA">
    <property type="protein sequence ID" value="AQUA014752-PA"/>
    <property type="gene ID" value="AQUA014752"/>
</dbReference>